<proteinExistence type="predicted"/>
<comment type="caution">
    <text evidence="2">The sequence shown here is derived from an EMBL/GenBank/DDBJ whole genome shotgun (WGS) entry which is preliminary data.</text>
</comment>
<organism evidence="2 3">
    <name type="scientific">Tanacetum coccineum</name>
    <dbReference type="NCBI Taxonomy" id="301880"/>
    <lineage>
        <taxon>Eukaryota</taxon>
        <taxon>Viridiplantae</taxon>
        <taxon>Streptophyta</taxon>
        <taxon>Embryophyta</taxon>
        <taxon>Tracheophyta</taxon>
        <taxon>Spermatophyta</taxon>
        <taxon>Magnoliopsida</taxon>
        <taxon>eudicotyledons</taxon>
        <taxon>Gunneridae</taxon>
        <taxon>Pentapetalae</taxon>
        <taxon>asterids</taxon>
        <taxon>campanulids</taxon>
        <taxon>Asterales</taxon>
        <taxon>Asteraceae</taxon>
        <taxon>Asteroideae</taxon>
        <taxon>Anthemideae</taxon>
        <taxon>Anthemidinae</taxon>
        <taxon>Tanacetum</taxon>
    </lineage>
</organism>
<name>A0ABQ5D036_9ASTR</name>
<feature type="compositionally biased region" description="Low complexity" evidence="1">
    <location>
        <begin position="113"/>
        <end position="124"/>
    </location>
</feature>
<protein>
    <submittedName>
        <fullName evidence="2">Uncharacterized protein</fullName>
    </submittedName>
</protein>
<gene>
    <name evidence="2" type="ORF">Tco_0921950</name>
</gene>
<reference evidence="2" key="1">
    <citation type="journal article" date="2022" name="Int. J. Mol. Sci.">
        <title>Draft Genome of Tanacetum Coccineum: Genomic Comparison of Closely Related Tanacetum-Family Plants.</title>
        <authorList>
            <person name="Yamashiro T."/>
            <person name="Shiraishi A."/>
            <person name="Nakayama K."/>
            <person name="Satake H."/>
        </authorList>
    </citation>
    <scope>NUCLEOTIDE SEQUENCE</scope>
</reference>
<feature type="region of interest" description="Disordered" evidence="1">
    <location>
        <begin position="110"/>
        <end position="129"/>
    </location>
</feature>
<evidence type="ECO:0000256" key="1">
    <source>
        <dbReference type="SAM" id="MobiDB-lite"/>
    </source>
</evidence>
<sequence length="163" mass="18928">MDLLEKHLTKEILHEIDCKTGLTKLRTMFENTFNSELRECLQNYTALETYSVKDTIICDMDYIKKYMIETILHQQGIQQLLNEKKLQTQEVQSNVIQALNIDSVVMENTCSGKENSSSETTFSKSTKESSLDSKTKDVHAIKYKMSKAKERCMTYFRSLHSHL</sequence>
<dbReference type="EMBL" id="BQNB010014715">
    <property type="protein sequence ID" value="GJT31531.1"/>
    <property type="molecule type" value="Genomic_DNA"/>
</dbReference>
<accession>A0ABQ5D036</accession>
<evidence type="ECO:0000313" key="2">
    <source>
        <dbReference type="EMBL" id="GJT31531.1"/>
    </source>
</evidence>
<reference evidence="2" key="2">
    <citation type="submission" date="2022-01" db="EMBL/GenBank/DDBJ databases">
        <authorList>
            <person name="Yamashiro T."/>
            <person name="Shiraishi A."/>
            <person name="Satake H."/>
            <person name="Nakayama K."/>
        </authorList>
    </citation>
    <scope>NUCLEOTIDE SEQUENCE</scope>
</reference>
<keyword evidence="3" id="KW-1185">Reference proteome</keyword>
<dbReference type="Proteomes" id="UP001151760">
    <property type="component" value="Unassembled WGS sequence"/>
</dbReference>
<evidence type="ECO:0000313" key="3">
    <source>
        <dbReference type="Proteomes" id="UP001151760"/>
    </source>
</evidence>